<evidence type="ECO:0000256" key="10">
    <source>
        <dbReference type="ARBA" id="ARBA00030781"/>
    </source>
</evidence>
<comment type="subunit">
    <text evidence="7">Heterotetramer of 2 MoaD subunits and 2 MoaE subunits. Also stable as homodimer. The enzyme changes between these two forms during catalysis.</text>
</comment>
<keyword evidence="5" id="KW-0501">Molybdenum cofactor biosynthesis</keyword>
<evidence type="ECO:0000313" key="14">
    <source>
        <dbReference type="Proteomes" id="UP001259572"/>
    </source>
</evidence>
<proteinExistence type="inferred from homology"/>
<dbReference type="RefSeq" id="WP_315725124.1">
    <property type="nucleotide sequence ID" value="NZ_JAVUPU010000003.1"/>
</dbReference>
<evidence type="ECO:0000256" key="8">
    <source>
        <dbReference type="ARBA" id="ARBA00029745"/>
    </source>
</evidence>
<evidence type="ECO:0000256" key="11">
    <source>
        <dbReference type="ARBA" id="ARBA00032474"/>
    </source>
</evidence>
<evidence type="ECO:0000256" key="6">
    <source>
        <dbReference type="ARBA" id="ARBA00025448"/>
    </source>
</evidence>
<dbReference type="Proteomes" id="UP001259572">
    <property type="component" value="Unassembled WGS sequence"/>
</dbReference>
<dbReference type="EMBL" id="JAVUPU010000003">
    <property type="protein sequence ID" value="MDT9598782.1"/>
    <property type="molecule type" value="Genomic_DNA"/>
</dbReference>
<dbReference type="Gene3D" id="3.90.1170.40">
    <property type="entry name" value="Molybdopterin biosynthesis MoaE subunit"/>
    <property type="match status" value="1"/>
</dbReference>
<accession>A0ABU3Q641</accession>
<comment type="function">
    <text evidence="6">Converts molybdopterin precursor Z into molybdopterin. This requires the incorporation of two sulfur atoms into precursor Z to generate a dithiolene group. The sulfur is provided by MoaD.</text>
</comment>
<dbReference type="SUPFAM" id="SSF54690">
    <property type="entry name" value="Molybdopterin synthase subunit MoaE"/>
    <property type="match status" value="1"/>
</dbReference>
<name>A0ABU3Q641_9SPHN</name>
<evidence type="ECO:0000256" key="4">
    <source>
        <dbReference type="ARBA" id="ARBA00013858"/>
    </source>
</evidence>
<dbReference type="PANTHER" id="PTHR23404">
    <property type="entry name" value="MOLYBDOPTERIN SYNTHASE RELATED"/>
    <property type="match status" value="1"/>
</dbReference>
<evidence type="ECO:0000256" key="9">
    <source>
        <dbReference type="ARBA" id="ARBA00030407"/>
    </source>
</evidence>
<gene>
    <name evidence="13" type="ORF">RQX22_07470</name>
</gene>
<evidence type="ECO:0000256" key="7">
    <source>
        <dbReference type="ARBA" id="ARBA00026066"/>
    </source>
</evidence>
<evidence type="ECO:0000256" key="12">
    <source>
        <dbReference type="ARBA" id="ARBA00049878"/>
    </source>
</evidence>
<evidence type="ECO:0000256" key="1">
    <source>
        <dbReference type="ARBA" id="ARBA00005046"/>
    </source>
</evidence>
<dbReference type="CDD" id="cd00756">
    <property type="entry name" value="MoaE"/>
    <property type="match status" value="1"/>
</dbReference>
<sequence length="153" mass="16919">MATQARLTDDVIRPDLLLQELLAAATGAGAIVNFCGLVRPEDHEGRKIEALRLDHHPRLTLRSLETIAQDGAERFGLSTCLVVHRFGRIEPGATVVFVGAAALHRRAAFMGADYLMDRLKSEAMFWKKEEGAAGGQWIEPTNEDRADLLRWGN</sequence>
<organism evidence="13 14">
    <name type="scientific">Sphingosinicella rhizophila</name>
    <dbReference type="NCBI Taxonomy" id="3050082"/>
    <lineage>
        <taxon>Bacteria</taxon>
        <taxon>Pseudomonadati</taxon>
        <taxon>Pseudomonadota</taxon>
        <taxon>Alphaproteobacteria</taxon>
        <taxon>Sphingomonadales</taxon>
        <taxon>Sphingosinicellaceae</taxon>
        <taxon>Sphingosinicella</taxon>
    </lineage>
</organism>
<evidence type="ECO:0000313" key="13">
    <source>
        <dbReference type="EMBL" id="MDT9598782.1"/>
    </source>
</evidence>
<keyword evidence="14" id="KW-1185">Reference proteome</keyword>
<comment type="caution">
    <text evidence="13">The sequence shown here is derived from an EMBL/GenBank/DDBJ whole genome shotgun (WGS) entry which is preliminary data.</text>
</comment>
<evidence type="ECO:0000256" key="5">
    <source>
        <dbReference type="ARBA" id="ARBA00023150"/>
    </source>
</evidence>
<protein>
    <recommendedName>
        <fullName evidence="4">Molybdopterin synthase catalytic subunit</fullName>
        <ecNumber evidence="3">2.8.1.12</ecNumber>
    </recommendedName>
    <alternativeName>
        <fullName evidence="10">MPT synthase subunit 2</fullName>
    </alternativeName>
    <alternativeName>
        <fullName evidence="8">Molybdenum cofactor biosynthesis protein E</fullName>
    </alternativeName>
    <alternativeName>
        <fullName evidence="9">Molybdopterin-converting factor large subunit</fullName>
    </alternativeName>
    <alternativeName>
        <fullName evidence="11">Molybdopterin-converting factor subunit 2</fullName>
    </alternativeName>
</protein>
<comment type="pathway">
    <text evidence="1">Cofactor biosynthesis; molybdopterin biosynthesis.</text>
</comment>
<dbReference type="InterPro" id="IPR003448">
    <property type="entry name" value="Mopterin_biosynth_MoaE"/>
</dbReference>
<reference evidence="13 14" key="1">
    <citation type="submission" date="2023-05" db="EMBL/GenBank/DDBJ databases">
        <authorList>
            <person name="Guo Y."/>
        </authorList>
    </citation>
    <scope>NUCLEOTIDE SEQUENCE [LARGE SCALE GENOMIC DNA]</scope>
    <source>
        <strain evidence="13 14">GR2756</strain>
    </source>
</reference>
<evidence type="ECO:0000256" key="2">
    <source>
        <dbReference type="ARBA" id="ARBA00005426"/>
    </source>
</evidence>
<evidence type="ECO:0000256" key="3">
    <source>
        <dbReference type="ARBA" id="ARBA00011950"/>
    </source>
</evidence>
<dbReference type="EC" id="2.8.1.12" evidence="3"/>
<comment type="catalytic activity">
    <reaction evidence="12">
        <text>2 [molybdopterin-synthase sulfur-carrier protein]-C-terminal-Gly-aminoethanethioate + cyclic pyranopterin phosphate + H2O = molybdopterin + 2 [molybdopterin-synthase sulfur-carrier protein]-C-terminal Gly-Gly + 2 H(+)</text>
        <dbReference type="Rhea" id="RHEA:26333"/>
        <dbReference type="Rhea" id="RHEA-COMP:12202"/>
        <dbReference type="Rhea" id="RHEA-COMP:19907"/>
        <dbReference type="ChEBI" id="CHEBI:15377"/>
        <dbReference type="ChEBI" id="CHEBI:15378"/>
        <dbReference type="ChEBI" id="CHEBI:58698"/>
        <dbReference type="ChEBI" id="CHEBI:59648"/>
        <dbReference type="ChEBI" id="CHEBI:90778"/>
        <dbReference type="ChEBI" id="CHEBI:232372"/>
        <dbReference type="EC" id="2.8.1.12"/>
    </reaction>
</comment>
<dbReference type="Pfam" id="PF02391">
    <property type="entry name" value="MoaE"/>
    <property type="match status" value="1"/>
</dbReference>
<comment type="similarity">
    <text evidence="2">Belongs to the MoaE family.</text>
</comment>
<dbReference type="InterPro" id="IPR036563">
    <property type="entry name" value="MoaE_sf"/>
</dbReference>